<keyword evidence="1" id="KW-0812">Transmembrane</keyword>
<evidence type="ECO:0000256" key="1">
    <source>
        <dbReference type="SAM" id="Phobius"/>
    </source>
</evidence>
<keyword evidence="1" id="KW-1133">Transmembrane helix</keyword>
<proteinExistence type="predicted"/>
<evidence type="ECO:0000313" key="3">
    <source>
        <dbReference type="Proteomes" id="UP001224083"/>
    </source>
</evidence>
<feature type="transmembrane region" description="Helical" evidence="1">
    <location>
        <begin position="128"/>
        <end position="150"/>
    </location>
</feature>
<name>A0ABT9KGV5_9PAST</name>
<comment type="caution">
    <text evidence="2">The sequence shown here is derived from an EMBL/GenBank/DDBJ whole genome shotgun (WGS) entry which is preliminary data.</text>
</comment>
<keyword evidence="1" id="KW-0472">Membrane</keyword>
<protein>
    <recommendedName>
        <fullName evidence="4">DUF1453 domain-containing protein</fullName>
    </recommendedName>
</protein>
<keyword evidence="3" id="KW-1185">Reference proteome</keyword>
<organism evidence="2 3">
    <name type="scientific">Bisgaard Taxon 45</name>
    <dbReference type="NCBI Taxonomy" id="304289"/>
    <lineage>
        <taxon>Bacteria</taxon>
        <taxon>Pseudomonadati</taxon>
        <taxon>Pseudomonadota</taxon>
        <taxon>Gammaproteobacteria</taxon>
        <taxon>Pasteurellales</taxon>
        <taxon>Pasteurellaceae</taxon>
    </lineage>
</organism>
<sequence>MVLKNTPVCVWLVLVCLLYFGSKQTKTRQIKLDKLAIFPLIFLPFVIISVMRGHQPLIVGFALTVGLVIGIFLGWLMWKDEPLLLKQGQVWIQRGSYIPLILYLVIFIFRYVVGVAQHTQHSITKTECFNFIIGLPTGIGLGTLLAIYIFRQRPTTY</sequence>
<gene>
    <name evidence="2" type="ORF">O7M46_08945</name>
</gene>
<evidence type="ECO:0000313" key="2">
    <source>
        <dbReference type="EMBL" id="MDP9501085.1"/>
    </source>
</evidence>
<feature type="transmembrane region" description="Helical" evidence="1">
    <location>
        <begin position="57"/>
        <end position="77"/>
    </location>
</feature>
<evidence type="ECO:0008006" key="4">
    <source>
        <dbReference type="Google" id="ProtNLM"/>
    </source>
</evidence>
<reference evidence="2 3" key="1">
    <citation type="submission" date="2022-12" db="EMBL/GenBank/DDBJ databases">
        <title>Genome sequence of Pasteurellaceae Bisgaard Taxon 45.</title>
        <authorList>
            <person name="Foggin C."/>
            <person name="Rosen L.E."/>
            <person name="Henton M."/>
            <person name="Buys A."/>
            <person name="Floyd T."/>
            <person name="Turner A.D."/>
            <person name="Tarbin J."/>
            <person name="Lloyd A.S."/>
            <person name="Chaitezvi C."/>
            <person name="Ellis R.J."/>
            <person name="Roberts H.C."/>
            <person name="Dastjerdi A."/>
            <person name="Nunez A."/>
            <person name="Van Vliet A.H."/>
            <person name="Steinbach F."/>
        </authorList>
    </citation>
    <scope>NUCLEOTIDE SEQUENCE [LARGE SCALE GENOMIC DNA]</scope>
    <source>
        <strain evidence="2 3">VF20HR</strain>
    </source>
</reference>
<accession>A0ABT9KGV5</accession>
<feature type="transmembrane region" description="Helical" evidence="1">
    <location>
        <begin position="32"/>
        <end position="50"/>
    </location>
</feature>
<feature type="transmembrane region" description="Helical" evidence="1">
    <location>
        <begin position="97"/>
        <end position="116"/>
    </location>
</feature>
<dbReference type="EMBL" id="JAQAHH010000009">
    <property type="protein sequence ID" value="MDP9501085.1"/>
    <property type="molecule type" value="Genomic_DNA"/>
</dbReference>
<dbReference type="Proteomes" id="UP001224083">
    <property type="component" value="Unassembled WGS sequence"/>
</dbReference>